<evidence type="ECO:0000256" key="1">
    <source>
        <dbReference type="ARBA" id="ARBA00022741"/>
    </source>
</evidence>
<keyword evidence="5" id="KW-0378">Hydrolase</keyword>
<feature type="domain" description="Helicase C-terminal" evidence="4">
    <location>
        <begin position="231"/>
        <end position="389"/>
    </location>
</feature>
<dbReference type="SMART" id="SM00490">
    <property type="entry name" value="HELICc"/>
    <property type="match status" value="1"/>
</dbReference>
<dbReference type="AlphaFoldDB" id="A0A7C1SDA5"/>
<dbReference type="Pfam" id="PF00271">
    <property type="entry name" value="Helicase_C"/>
    <property type="match status" value="1"/>
</dbReference>
<gene>
    <name evidence="5" type="ORF">ENP94_05685</name>
    <name evidence="6" type="ORF">ENS16_00770</name>
</gene>
<feature type="domain" description="Helicase ATP-binding" evidence="3">
    <location>
        <begin position="41"/>
        <end position="211"/>
    </location>
</feature>
<evidence type="ECO:0000259" key="4">
    <source>
        <dbReference type="PROSITE" id="PS51194"/>
    </source>
</evidence>
<dbReference type="InterPro" id="IPR027417">
    <property type="entry name" value="P-loop_NTPase"/>
</dbReference>
<dbReference type="InterPro" id="IPR014001">
    <property type="entry name" value="Helicase_ATP-bd"/>
</dbReference>
<proteinExistence type="predicted"/>
<dbReference type="Gene3D" id="3.40.50.300">
    <property type="entry name" value="P-loop containing nucleotide triphosphate hydrolases"/>
    <property type="match status" value="2"/>
</dbReference>
<dbReference type="GO" id="GO:0004386">
    <property type="term" value="F:helicase activity"/>
    <property type="evidence" value="ECO:0007669"/>
    <property type="project" value="UniProtKB-KW"/>
</dbReference>
<accession>A0A7C1SDA5</accession>
<dbReference type="EMBL" id="DSLG01000007">
    <property type="protein sequence ID" value="HEA87486.1"/>
    <property type="molecule type" value="Genomic_DNA"/>
</dbReference>
<sequence>MAASELEGQATGREIRQALRRTWHPFFSRFGSLTRVQLEAIPVILQGNNLVLISPAASGKTEAVVAPVVERLLAQGCRDFSVLYISPTRALVNDLYRRLAEPLEYLGLKLERKTGDHPAIDEDRLPFMLLTTPESFDSLLCRHPRIFTSLRAVIIDEIHLLDNSPRGDQLRILLERLRLINPSVSYYALSATIDDERIGERYFPAGVVVRVANQREIDARLLRAGRDWAGAVLERLIALGAHKVLVFFNARSLAEAGVRLFDRTPFTGRVWVHHASLTRQVREEVEARMNRERTGILLCTSTLELGIDIGDVDAVVLYRPPFNVSSLLQRIGRGNRRRGNGLVMLGVYLDSWERLLFETFIDLARQGRLYEKRYTPSLAVIPQQIVSYLFQRRRIGTTRDALRRIFAPVYGTSRVVEQVLDYLLEQGIVQTDRRGFLYPGEAISRRIETGRIHSNIQEKSFGQYEVIDTATGQQVGTVFFVLERFMLAGRSWEIVERREKEKRIFVKPLNTVSDSTKVFEGTGAGGYYYRLAEVLKSRIFPALAPEEFPYYTDGSRAFIFHLLGTTYGNLLAAALQVEGVDAEDLGGKVLTIRLPDDKDLHRMPLPGREALKAVVRAHRIEFEDSLGSGAFFDLLPEELQVEDHLLALDVDGLWAYLDTWKLVRMEVQAVRAQIAEHLPEMVGDE</sequence>
<evidence type="ECO:0000313" key="6">
    <source>
        <dbReference type="EMBL" id="HFJ53211.1"/>
    </source>
</evidence>
<dbReference type="PANTHER" id="PTHR47962:SF5">
    <property type="entry name" value="ATP-DEPENDENT HELICASE LHR-RELATED"/>
    <property type="match status" value="1"/>
</dbReference>
<evidence type="ECO:0000256" key="2">
    <source>
        <dbReference type="ARBA" id="ARBA00022840"/>
    </source>
</evidence>
<evidence type="ECO:0000313" key="5">
    <source>
        <dbReference type="EMBL" id="HEA87486.1"/>
    </source>
</evidence>
<evidence type="ECO:0000259" key="3">
    <source>
        <dbReference type="PROSITE" id="PS51192"/>
    </source>
</evidence>
<dbReference type="PANTHER" id="PTHR47962">
    <property type="entry name" value="ATP-DEPENDENT HELICASE LHR-RELATED-RELATED"/>
    <property type="match status" value="1"/>
</dbReference>
<dbReference type="InterPro" id="IPR001650">
    <property type="entry name" value="Helicase_C-like"/>
</dbReference>
<dbReference type="GO" id="GO:0005524">
    <property type="term" value="F:ATP binding"/>
    <property type="evidence" value="ECO:0007669"/>
    <property type="project" value="UniProtKB-KW"/>
</dbReference>
<keyword evidence="1" id="KW-0547">Nucleotide-binding</keyword>
<protein>
    <submittedName>
        <fullName evidence="5">DEAD/DEAH box helicase</fullName>
    </submittedName>
</protein>
<dbReference type="GO" id="GO:0003677">
    <property type="term" value="F:DNA binding"/>
    <property type="evidence" value="ECO:0007669"/>
    <property type="project" value="TreeGrafter"/>
</dbReference>
<dbReference type="InterPro" id="IPR011545">
    <property type="entry name" value="DEAD/DEAH_box_helicase_dom"/>
</dbReference>
<keyword evidence="2" id="KW-0067">ATP-binding</keyword>
<dbReference type="Pfam" id="PF00270">
    <property type="entry name" value="DEAD"/>
    <property type="match status" value="1"/>
</dbReference>
<dbReference type="SMART" id="SM00487">
    <property type="entry name" value="DEXDc"/>
    <property type="match status" value="1"/>
</dbReference>
<dbReference type="InterPro" id="IPR052511">
    <property type="entry name" value="ATP-dep_Helicase"/>
</dbReference>
<comment type="caution">
    <text evidence="5">The sequence shown here is derived from an EMBL/GenBank/DDBJ whole genome shotgun (WGS) entry which is preliminary data.</text>
</comment>
<dbReference type="SUPFAM" id="SSF52540">
    <property type="entry name" value="P-loop containing nucleoside triphosphate hydrolases"/>
    <property type="match status" value="1"/>
</dbReference>
<dbReference type="EMBL" id="DSTU01000001">
    <property type="protein sequence ID" value="HFJ53211.1"/>
    <property type="molecule type" value="Genomic_DNA"/>
</dbReference>
<organism evidence="5">
    <name type="scientific">candidate division WOR-3 bacterium</name>
    <dbReference type="NCBI Taxonomy" id="2052148"/>
    <lineage>
        <taxon>Bacteria</taxon>
        <taxon>Bacteria division WOR-3</taxon>
    </lineage>
</organism>
<dbReference type="PROSITE" id="PS51192">
    <property type="entry name" value="HELICASE_ATP_BIND_1"/>
    <property type="match status" value="1"/>
</dbReference>
<dbReference type="GO" id="GO:0016887">
    <property type="term" value="F:ATP hydrolysis activity"/>
    <property type="evidence" value="ECO:0007669"/>
    <property type="project" value="TreeGrafter"/>
</dbReference>
<keyword evidence="5" id="KW-0347">Helicase</keyword>
<name>A0A7C1SDA5_UNCW3</name>
<reference evidence="5" key="1">
    <citation type="journal article" date="2020" name="mSystems">
        <title>Genome- and Community-Level Interaction Insights into Carbon Utilization and Element Cycling Functions of Hydrothermarchaeota in Hydrothermal Sediment.</title>
        <authorList>
            <person name="Zhou Z."/>
            <person name="Liu Y."/>
            <person name="Xu W."/>
            <person name="Pan J."/>
            <person name="Luo Z.H."/>
            <person name="Li M."/>
        </authorList>
    </citation>
    <scope>NUCLEOTIDE SEQUENCE [LARGE SCALE GENOMIC DNA]</scope>
    <source>
        <strain evidence="5">SpSt-265</strain>
        <strain evidence="6">SpSt-465</strain>
    </source>
</reference>
<dbReference type="PROSITE" id="PS51194">
    <property type="entry name" value="HELICASE_CTER"/>
    <property type="match status" value="1"/>
</dbReference>